<proteinExistence type="predicted"/>
<dbReference type="PANTHER" id="PTHR11089">
    <property type="entry name" value="GTP-BINDING PROTEIN-RELATED"/>
    <property type="match status" value="1"/>
</dbReference>
<dbReference type="SUPFAM" id="SSF52540">
    <property type="entry name" value="P-loop containing nucleoside triphosphate hydrolases"/>
    <property type="match status" value="1"/>
</dbReference>
<organism evidence="7 8">
    <name type="scientific">Plectus sambesii</name>
    <dbReference type="NCBI Taxonomy" id="2011161"/>
    <lineage>
        <taxon>Eukaryota</taxon>
        <taxon>Metazoa</taxon>
        <taxon>Ecdysozoa</taxon>
        <taxon>Nematoda</taxon>
        <taxon>Chromadorea</taxon>
        <taxon>Plectida</taxon>
        <taxon>Plectina</taxon>
        <taxon>Plectoidea</taxon>
        <taxon>Plectidae</taxon>
        <taxon>Plectus</taxon>
    </lineage>
</organism>
<evidence type="ECO:0000256" key="1">
    <source>
        <dbReference type="ARBA" id="ARBA00004123"/>
    </source>
</evidence>
<feature type="domain" description="Guanine nucleotide-binding protein-like 3 N-terminal" evidence="6">
    <location>
        <begin position="16"/>
        <end position="89"/>
    </location>
</feature>
<keyword evidence="4" id="KW-0539">Nucleus</keyword>
<feature type="compositionally biased region" description="Basic and acidic residues" evidence="5">
    <location>
        <begin position="75"/>
        <end position="85"/>
    </location>
</feature>
<evidence type="ECO:0000256" key="4">
    <source>
        <dbReference type="ARBA" id="ARBA00023242"/>
    </source>
</evidence>
<keyword evidence="3" id="KW-0342">GTP-binding</keyword>
<evidence type="ECO:0000259" key="6">
    <source>
        <dbReference type="Pfam" id="PF08701"/>
    </source>
</evidence>
<name>A0A914UJ93_9BILA</name>
<comment type="subcellular location">
    <subcellularLocation>
        <location evidence="1">Nucleus</location>
    </subcellularLocation>
</comment>
<dbReference type="Proteomes" id="UP000887566">
    <property type="component" value="Unplaced"/>
</dbReference>
<evidence type="ECO:0000313" key="7">
    <source>
        <dbReference type="Proteomes" id="UP000887566"/>
    </source>
</evidence>
<evidence type="ECO:0000256" key="2">
    <source>
        <dbReference type="ARBA" id="ARBA00022741"/>
    </source>
</evidence>
<dbReference type="InterPro" id="IPR027417">
    <property type="entry name" value="P-loop_NTPase"/>
</dbReference>
<protein>
    <submittedName>
        <fullName evidence="8">Guanine nucleotide-binding protein-like 3 N-terminal domain-containing protein</fullName>
    </submittedName>
</protein>
<keyword evidence="2" id="KW-0547">Nucleotide-binding</keyword>
<sequence>MAKLFLKKPSKRMASRKRFKIEKKVKDHNRKLKKEAKKTGKYKHHAEKPISVPNKCPFKEEILLEAEKKREQLVEEKQKKKEMQKQLKTGQKRKLTDSAPGDTLESLAAKAAKRSENFVPTTKQVIDNLYERKEASLKAYASEVRKTIESADIVFQVLDARDPLGSRCASVEQSVIQGGKRLVLLLNKIDLVPKANVIKWLAYLRREFPTIAFKASTQEQATRLGRAGSNLSVTSSKCIGAELVMKLLGNYCRNKDIKTSIRVGIVGKNCIISLPFTTRCM</sequence>
<reference evidence="8" key="1">
    <citation type="submission" date="2022-11" db="UniProtKB">
        <authorList>
            <consortium name="WormBaseParasite"/>
        </authorList>
    </citation>
    <scope>IDENTIFICATION</scope>
</reference>
<feature type="region of interest" description="Disordered" evidence="5">
    <location>
        <begin position="25"/>
        <end position="52"/>
    </location>
</feature>
<feature type="compositionally biased region" description="Basic residues" evidence="5">
    <location>
        <begin position="25"/>
        <end position="46"/>
    </location>
</feature>
<dbReference type="Pfam" id="PF08701">
    <property type="entry name" value="GN3L_Grn1"/>
    <property type="match status" value="1"/>
</dbReference>
<feature type="region of interest" description="Disordered" evidence="5">
    <location>
        <begin position="75"/>
        <end position="101"/>
    </location>
</feature>
<dbReference type="Gene3D" id="3.40.50.300">
    <property type="entry name" value="P-loop containing nucleotide triphosphate hydrolases"/>
    <property type="match status" value="1"/>
</dbReference>
<dbReference type="PANTHER" id="PTHR11089:SF30">
    <property type="entry name" value="GUANINE NUCLEOTIDE-BINDING PROTEIN-LIKE 3 HOMOLOG"/>
    <property type="match status" value="1"/>
</dbReference>
<evidence type="ECO:0000256" key="5">
    <source>
        <dbReference type="SAM" id="MobiDB-lite"/>
    </source>
</evidence>
<dbReference type="AlphaFoldDB" id="A0A914UJ93"/>
<keyword evidence="7" id="KW-1185">Reference proteome</keyword>
<dbReference type="GO" id="GO:0005730">
    <property type="term" value="C:nucleolus"/>
    <property type="evidence" value="ECO:0007669"/>
    <property type="project" value="TreeGrafter"/>
</dbReference>
<dbReference type="InterPro" id="IPR014813">
    <property type="entry name" value="Gnl3_N_dom"/>
</dbReference>
<dbReference type="GO" id="GO:0005525">
    <property type="term" value="F:GTP binding"/>
    <property type="evidence" value="ECO:0007669"/>
    <property type="project" value="UniProtKB-KW"/>
</dbReference>
<dbReference type="InterPro" id="IPR050755">
    <property type="entry name" value="TRAFAC_YlqF/YawG_RiboMat"/>
</dbReference>
<accession>A0A914UJ93</accession>
<evidence type="ECO:0000313" key="8">
    <source>
        <dbReference type="WBParaSite" id="PSAMB.scaffold10565size3990.g33415.t1"/>
    </source>
</evidence>
<evidence type="ECO:0000256" key="3">
    <source>
        <dbReference type="ARBA" id="ARBA00023134"/>
    </source>
</evidence>
<dbReference type="WBParaSite" id="PSAMB.scaffold10565size3990.g33415.t1">
    <property type="protein sequence ID" value="PSAMB.scaffold10565size3990.g33415.t1"/>
    <property type="gene ID" value="PSAMB.scaffold10565size3990.g33415"/>
</dbReference>